<dbReference type="PROSITE" id="PS50268">
    <property type="entry name" value="CADHERIN_2"/>
    <property type="match status" value="1"/>
</dbReference>
<evidence type="ECO:0000256" key="2">
    <source>
        <dbReference type="ARBA" id="ARBA00022692"/>
    </source>
</evidence>
<dbReference type="SMART" id="SM00112">
    <property type="entry name" value="CA"/>
    <property type="match status" value="1"/>
</dbReference>
<evidence type="ECO:0000256" key="1">
    <source>
        <dbReference type="ARBA" id="ARBA00004167"/>
    </source>
</evidence>
<comment type="caution">
    <text evidence="8">The sequence shown here is derived from an EMBL/GenBank/DDBJ whole genome shotgun (WGS) entry which is preliminary data.</text>
</comment>
<keyword evidence="2" id="KW-0812">Transmembrane</keyword>
<evidence type="ECO:0000256" key="4">
    <source>
        <dbReference type="ARBA" id="ARBA00023136"/>
    </source>
</evidence>
<keyword evidence="3" id="KW-1133">Transmembrane helix</keyword>
<comment type="subcellular location">
    <subcellularLocation>
        <location evidence="1">Membrane</location>
        <topology evidence="1">Single-pass membrane protein</topology>
    </subcellularLocation>
</comment>
<dbReference type="Proteomes" id="UP000632886">
    <property type="component" value="Unassembled WGS sequence"/>
</dbReference>
<evidence type="ECO:0000256" key="6">
    <source>
        <dbReference type="PROSITE-ProRule" id="PRU00043"/>
    </source>
</evidence>
<dbReference type="InterPro" id="IPR015919">
    <property type="entry name" value="Cadherin-like_sf"/>
</dbReference>
<evidence type="ECO:0000256" key="5">
    <source>
        <dbReference type="ARBA" id="ARBA00023180"/>
    </source>
</evidence>
<keyword evidence="6" id="KW-0106">Calcium</keyword>
<feature type="non-terminal residue" evidence="8">
    <location>
        <position position="71"/>
    </location>
</feature>
<dbReference type="Gene3D" id="2.60.40.60">
    <property type="entry name" value="Cadherins"/>
    <property type="match status" value="1"/>
</dbReference>
<sequence>VSASDADAGSNARITYGFGKMPAKVLEKFVLDGESGMISLKEPLDFEEARGYTLLVEARDGGGLVVQCKVE</sequence>
<dbReference type="InterPro" id="IPR002126">
    <property type="entry name" value="Cadherin-like_dom"/>
</dbReference>
<evidence type="ECO:0000313" key="9">
    <source>
        <dbReference type="Proteomes" id="UP000632886"/>
    </source>
</evidence>
<dbReference type="SUPFAM" id="SSF49313">
    <property type="entry name" value="Cadherin-like"/>
    <property type="match status" value="1"/>
</dbReference>
<keyword evidence="9" id="KW-1185">Reference proteome</keyword>
<accession>A0A852MJJ0</accession>
<dbReference type="PANTHER" id="PTHR24028:SF73">
    <property type="entry name" value="PROTOCADHERIN GAMMA-B3-RELATED"/>
    <property type="match status" value="1"/>
</dbReference>
<dbReference type="GO" id="GO:0007156">
    <property type="term" value="P:homophilic cell adhesion via plasma membrane adhesion molecules"/>
    <property type="evidence" value="ECO:0007669"/>
    <property type="project" value="InterPro"/>
</dbReference>
<feature type="non-terminal residue" evidence="8">
    <location>
        <position position="1"/>
    </location>
</feature>
<keyword evidence="4" id="KW-0472">Membrane</keyword>
<reference evidence="8 9" key="1">
    <citation type="submission" date="2020-02" db="EMBL/GenBank/DDBJ databases">
        <title>Bird 10,000 Genomes (B10K) Project - Family phase.</title>
        <authorList>
            <person name="Zhang G."/>
        </authorList>
    </citation>
    <scope>NUCLEOTIDE SEQUENCE [LARGE SCALE GENOMIC DNA]</scope>
    <source>
        <strain evidence="8">B10K-DU-017-21</strain>
    </source>
</reference>
<dbReference type="Pfam" id="PF00028">
    <property type="entry name" value="Cadherin"/>
    <property type="match status" value="1"/>
</dbReference>
<evidence type="ECO:0000256" key="3">
    <source>
        <dbReference type="ARBA" id="ARBA00022989"/>
    </source>
</evidence>
<feature type="domain" description="Cadherin" evidence="7">
    <location>
        <begin position="1"/>
        <end position="62"/>
    </location>
</feature>
<name>A0A852MJJ0_9AVES</name>
<organism evidence="8 9">
    <name type="scientific">Centropus bengalensis</name>
    <name type="common">lesser coucal</name>
    <dbReference type="NCBI Taxonomy" id="1463675"/>
    <lineage>
        <taxon>Eukaryota</taxon>
        <taxon>Metazoa</taxon>
        <taxon>Chordata</taxon>
        <taxon>Craniata</taxon>
        <taxon>Vertebrata</taxon>
        <taxon>Euteleostomi</taxon>
        <taxon>Archelosauria</taxon>
        <taxon>Archosauria</taxon>
        <taxon>Dinosauria</taxon>
        <taxon>Saurischia</taxon>
        <taxon>Theropoda</taxon>
        <taxon>Coelurosauria</taxon>
        <taxon>Aves</taxon>
        <taxon>Neognathae</taxon>
        <taxon>Neoaves</taxon>
        <taxon>Otidimorphae</taxon>
        <taxon>Cuculiformes</taxon>
        <taxon>Centropidae</taxon>
        <taxon>Centropus</taxon>
    </lineage>
</organism>
<evidence type="ECO:0000313" key="8">
    <source>
        <dbReference type="EMBL" id="NXY00488.1"/>
    </source>
</evidence>
<dbReference type="GO" id="GO:0005509">
    <property type="term" value="F:calcium ion binding"/>
    <property type="evidence" value="ECO:0007669"/>
    <property type="project" value="UniProtKB-UniRule"/>
</dbReference>
<dbReference type="AlphaFoldDB" id="A0A852MJJ0"/>
<dbReference type="EMBL" id="WBNK01006228">
    <property type="protein sequence ID" value="NXY00488.1"/>
    <property type="molecule type" value="Genomic_DNA"/>
</dbReference>
<dbReference type="CDD" id="cd11304">
    <property type="entry name" value="Cadherin_repeat"/>
    <property type="match status" value="1"/>
</dbReference>
<dbReference type="PANTHER" id="PTHR24028">
    <property type="entry name" value="CADHERIN-87A"/>
    <property type="match status" value="1"/>
</dbReference>
<keyword evidence="5" id="KW-0325">Glycoprotein</keyword>
<gene>
    <name evidence="8" type="primary">Pcdhga1</name>
    <name evidence="8" type="ORF">CENBEN_R15133</name>
</gene>
<evidence type="ECO:0000259" key="7">
    <source>
        <dbReference type="PROSITE" id="PS50268"/>
    </source>
</evidence>
<dbReference type="GO" id="GO:0005886">
    <property type="term" value="C:plasma membrane"/>
    <property type="evidence" value="ECO:0007669"/>
    <property type="project" value="TreeGrafter"/>
</dbReference>
<protein>
    <submittedName>
        <fullName evidence="8">PCDG1 protein</fullName>
    </submittedName>
</protein>
<dbReference type="InterPro" id="IPR050174">
    <property type="entry name" value="Protocadherin/Cadherin-CA"/>
</dbReference>
<proteinExistence type="predicted"/>